<feature type="region of interest" description="Disordered" evidence="1">
    <location>
        <begin position="489"/>
        <end position="521"/>
    </location>
</feature>
<evidence type="ECO:0000313" key="3">
    <source>
        <dbReference type="EMBL" id="CAH0042100.1"/>
    </source>
</evidence>
<dbReference type="Proteomes" id="UP000696573">
    <property type="component" value="Unassembled WGS sequence"/>
</dbReference>
<proteinExistence type="predicted"/>
<dbReference type="SUPFAM" id="SSF52047">
    <property type="entry name" value="RNI-like"/>
    <property type="match status" value="1"/>
</dbReference>
<evidence type="ECO:0000259" key="2">
    <source>
        <dbReference type="Pfam" id="PF12937"/>
    </source>
</evidence>
<gene>
    <name evidence="3" type="ORF">CRHIZ90672A_00016580</name>
</gene>
<dbReference type="Pfam" id="PF12937">
    <property type="entry name" value="F-box-like"/>
    <property type="match status" value="1"/>
</dbReference>
<comment type="caution">
    <text evidence="3">The sequence shown here is derived from an EMBL/GenBank/DDBJ whole genome shotgun (WGS) entry which is preliminary data.</text>
</comment>
<feature type="compositionally biased region" description="Basic and acidic residues" evidence="1">
    <location>
        <begin position="507"/>
        <end position="521"/>
    </location>
</feature>
<protein>
    <recommendedName>
        <fullName evidence="2">F-box domain-containing protein</fullName>
    </recommendedName>
</protein>
<dbReference type="Gene3D" id="1.20.1280.50">
    <property type="match status" value="1"/>
</dbReference>
<accession>A0A9N9YY93</accession>
<dbReference type="Gene3D" id="3.80.10.10">
    <property type="entry name" value="Ribonuclease Inhibitor"/>
    <property type="match status" value="1"/>
</dbReference>
<dbReference type="CDD" id="cd09917">
    <property type="entry name" value="F-box_SF"/>
    <property type="match status" value="1"/>
</dbReference>
<keyword evidence="4" id="KW-1185">Reference proteome</keyword>
<dbReference type="EMBL" id="CABFNQ020000765">
    <property type="protein sequence ID" value="CAH0042100.1"/>
    <property type="molecule type" value="Genomic_DNA"/>
</dbReference>
<dbReference type="InterPro" id="IPR032675">
    <property type="entry name" value="LRR_dom_sf"/>
</dbReference>
<reference evidence="3" key="1">
    <citation type="submission" date="2021-10" db="EMBL/GenBank/DDBJ databases">
        <authorList>
            <person name="Piombo E."/>
        </authorList>
    </citation>
    <scope>NUCLEOTIDE SEQUENCE</scope>
</reference>
<sequence>MDSIPSEILVQIFTYLQPCSPLHQWQELSLSNRKWPPAKDLAALSPVCRRFHKLVEPLLFAQVAVSSGNSKDDRLVELFLRGLHREPSTRLAVRNIFLDAWDVKLDIAGIVRERLVTGPNDLGQRQVRWLKAWLSMPKKKVFEPIPCVTLFLTPRVRLLDLGAAVWPDWIAMYISGNRYLEEKALGANMYFGQSGICPYEPLIAKGPDGDHDDSASQQHTERVLSTLLADSPLPELKEMRCRYVLPNSLQSARRIEPLFLHPGLETLRLFAFSWDGGMKWIHHTSNLQVIQLNSCFVDTNGLENILRRCSLLRHLSIQLPDSDRITDGGEDLANFATMGDVFRTYGHHLETFELDAKAYGEFFNPTRPFGSVEGMNFLRNFKICVGDFQDIESGEFDEAEGRRRWTVPLKGVLPRGLESFYVVRSPGMIPLKDVEILRALRDVLEDQTLTSLRRVELELSGEETFDEDDFLIPGWKVSEGRHLVCKDPYKDKDRYPAIDEDEEPDERETIVLQRKDGWQPA</sequence>
<dbReference type="InterPro" id="IPR001810">
    <property type="entry name" value="F-box_dom"/>
</dbReference>
<dbReference type="AlphaFoldDB" id="A0A9N9YY93"/>
<dbReference type="OrthoDB" id="2520703at2759"/>
<feature type="domain" description="F-box" evidence="2">
    <location>
        <begin position="2"/>
        <end position="62"/>
    </location>
</feature>
<name>A0A9N9YY93_9HYPO</name>
<evidence type="ECO:0000313" key="4">
    <source>
        <dbReference type="Proteomes" id="UP000696573"/>
    </source>
</evidence>
<organism evidence="3 4">
    <name type="scientific">Clonostachys rhizophaga</name>
    <dbReference type="NCBI Taxonomy" id="160324"/>
    <lineage>
        <taxon>Eukaryota</taxon>
        <taxon>Fungi</taxon>
        <taxon>Dikarya</taxon>
        <taxon>Ascomycota</taxon>
        <taxon>Pezizomycotina</taxon>
        <taxon>Sordariomycetes</taxon>
        <taxon>Hypocreomycetidae</taxon>
        <taxon>Hypocreales</taxon>
        <taxon>Bionectriaceae</taxon>
        <taxon>Clonostachys</taxon>
    </lineage>
</organism>
<evidence type="ECO:0000256" key="1">
    <source>
        <dbReference type="SAM" id="MobiDB-lite"/>
    </source>
</evidence>